<dbReference type="InterPro" id="IPR017946">
    <property type="entry name" value="PLC-like_Pdiesterase_TIM-brl"/>
</dbReference>
<dbReference type="AlphaFoldDB" id="A0ABD3M5B9"/>
<dbReference type="Proteomes" id="UP001530293">
    <property type="component" value="Unassembled WGS sequence"/>
</dbReference>
<dbReference type="Pfam" id="PF26146">
    <property type="entry name" value="PI-PLC_X"/>
    <property type="match status" value="1"/>
</dbReference>
<organism evidence="2 3">
    <name type="scientific">Discostella pseudostelligera</name>
    <dbReference type="NCBI Taxonomy" id="259834"/>
    <lineage>
        <taxon>Eukaryota</taxon>
        <taxon>Sar</taxon>
        <taxon>Stramenopiles</taxon>
        <taxon>Ochrophyta</taxon>
        <taxon>Bacillariophyta</taxon>
        <taxon>Coscinodiscophyceae</taxon>
        <taxon>Thalassiosirophycidae</taxon>
        <taxon>Stephanodiscales</taxon>
        <taxon>Stephanodiscaceae</taxon>
        <taxon>Discostella</taxon>
    </lineage>
</organism>
<feature type="signal peptide" evidence="1">
    <location>
        <begin position="1"/>
        <end position="18"/>
    </location>
</feature>
<evidence type="ECO:0000313" key="3">
    <source>
        <dbReference type="Proteomes" id="UP001530293"/>
    </source>
</evidence>
<sequence>MLCCIIKSLVCVIILAAAALCTWRFGPWYGEDDSSPPETLKALNTCESCCNGLASNCNKPLNQVTFAMAHNAMSSLEDSFMVNTYNHLESLEKALVAGYRGLMLDSCNCAESTTQEVMNEVENYFNEQEDTGNGIMLGFCHSTCDGGYRDPATVLGNLKTFLDVNRNEVLIIEFEITGGTLADLHNAIDKSDLDAYAYKSNSTTSVITEWPTMQSLIDANTRVILFAHGDGMESCATSSCPDGIFYTYDHFEETNWNDSTCDIKGNEQQGMQFFLMNHWMNNDADLPSEENAETFNTYDTLTKRFSQCSSNKVPNIVAVDFWSIGDVLPFVREKNMQTGSSGSDTSSASQ</sequence>
<dbReference type="PANTHER" id="PTHR13593">
    <property type="match status" value="1"/>
</dbReference>
<evidence type="ECO:0000313" key="2">
    <source>
        <dbReference type="EMBL" id="KAL3758048.1"/>
    </source>
</evidence>
<accession>A0ABD3M5B9</accession>
<dbReference type="Gene3D" id="3.20.20.190">
    <property type="entry name" value="Phosphatidylinositol (PI) phosphodiesterase"/>
    <property type="match status" value="1"/>
</dbReference>
<reference evidence="2 3" key="1">
    <citation type="submission" date="2024-10" db="EMBL/GenBank/DDBJ databases">
        <title>Updated reference genomes for cyclostephanoid diatoms.</title>
        <authorList>
            <person name="Roberts W.R."/>
            <person name="Alverson A.J."/>
        </authorList>
    </citation>
    <scope>NUCLEOTIDE SEQUENCE [LARGE SCALE GENOMIC DNA]</scope>
    <source>
        <strain evidence="2 3">AJA232-27</strain>
    </source>
</reference>
<keyword evidence="1" id="KW-0732">Signal</keyword>
<dbReference type="InterPro" id="IPR051057">
    <property type="entry name" value="PI-PLC_domain"/>
</dbReference>
<evidence type="ECO:0000256" key="1">
    <source>
        <dbReference type="SAM" id="SignalP"/>
    </source>
</evidence>
<comment type="caution">
    <text evidence="2">The sequence shown here is derived from an EMBL/GenBank/DDBJ whole genome shotgun (WGS) entry which is preliminary data.</text>
</comment>
<feature type="chain" id="PRO_5044773700" evidence="1">
    <location>
        <begin position="19"/>
        <end position="350"/>
    </location>
</feature>
<dbReference type="EMBL" id="JALLBG020000243">
    <property type="protein sequence ID" value="KAL3758048.1"/>
    <property type="molecule type" value="Genomic_DNA"/>
</dbReference>
<protein>
    <submittedName>
        <fullName evidence="2">Uncharacterized protein</fullName>
    </submittedName>
</protein>
<proteinExistence type="predicted"/>
<keyword evidence="3" id="KW-1185">Reference proteome</keyword>
<name>A0ABD3M5B9_9STRA</name>
<dbReference type="SUPFAM" id="SSF51695">
    <property type="entry name" value="PLC-like phosphodiesterases"/>
    <property type="match status" value="1"/>
</dbReference>
<dbReference type="PANTHER" id="PTHR13593:SF140">
    <property type="entry name" value="PLC-LIKE PHOSPHODIESTERASE"/>
    <property type="match status" value="1"/>
</dbReference>
<gene>
    <name evidence="2" type="ORF">ACHAWU_004439</name>
</gene>